<dbReference type="AlphaFoldDB" id="A0A2T0W8Z2"/>
<evidence type="ECO:0000313" key="2">
    <source>
        <dbReference type="EMBL" id="PRY83096.1"/>
    </source>
</evidence>
<comment type="caution">
    <text evidence="2">The sequence shown here is derived from an EMBL/GenBank/DDBJ whole genome shotgun (WGS) entry which is preliminary data.</text>
</comment>
<keyword evidence="3" id="KW-1185">Reference proteome</keyword>
<sequence length="83" mass="9076">MKKGSVMLEKWYWVAGIVAAVVAVISLFVRSNPKNSVENRQSAKVSGRSNTERWSAFFDQFAAALSYSIGFISGGNLQVRSSS</sequence>
<accession>A0A2T0W8Z2</accession>
<keyword evidence="1" id="KW-0812">Transmembrane</keyword>
<dbReference type="Proteomes" id="UP000238392">
    <property type="component" value="Unassembled WGS sequence"/>
</dbReference>
<feature type="non-terminal residue" evidence="2">
    <location>
        <position position="83"/>
    </location>
</feature>
<evidence type="ECO:0000256" key="1">
    <source>
        <dbReference type="SAM" id="Phobius"/>
    </source>
</evidence>
<keyword evidence="1" id="KW-0472">Membrane</keyword>
<proteinExistence type="predicted"/>
<keyword evidence="1" id="KW-1133">Transmembrane helix</keyword>
<reference evidence="2 3" key="1">
    <citation type="submission" date="2018-03" db="EMBL/GenBank/DDBJ databases">
        <title>Genomic Encyclopedia of Archaeal and Bacterial Type Strains, Phase II (KMG-II): from individual species to whole genera.</title>
        <authorList>
            <person name="Goeker M."/>
        </authorList>
    </citation>
    <scope>NUCLEOTIDE SEQUENCE [LARGE SCALE GENOMIC DNA]</scope>
    <source>
        <strain evidence="2 3">DSM 100212</strain>
    </source>
</reference>
<evidence type="ECO:0000313" key="3">
    <source>
        <dbReference type="Proteomes" id="UP000238392"/>
    </source>
</evidence>
<dbReference type="RefSeq" id="WP_211299102.1">
    <property type="nucleotide sequence ID" value="NZ_PVTQ01000034.1"/>
</dbReference>
<protein>
    <submittedName>
        <fullName evidence="2">Uncharacterized protein</fullName>
    </submittedName>
</protein>
<feature type="transmembrane region" description="Helical" evidence="1">
    <location>
        <begin position="12"/>
        <end position="29"/>
    </location>
</feature>
<dbReference type="EMBL" id="PVTQ01000034">
    <property type="protein sequence ID" value="PRY83096.1"/>
    <property type="molecule type" value="Genomic_DNA"/>
</dbReference>
<organism evidence="2 3">
    <name type="scientific">Donghicola tyrosinivorans</name>
    <dbReference type="NCBI Taxonomy" id="1652492"/>
    <lineage>
        <taxon>Bacteria</taxon>
        <taxon>Pseudomonadati</taxon>
        <taxon>Pseudomonadota</taxon>
        <taxon>Alphaproteobacteria</taxon>
        <taxon>Rhodobacterales</taxon>
        <taxon>Roseobacteraceae</taxon>
        <taxon>Donghicola</taxon>
    </lineage>
</organism>
<name>A0A2T0W8Z2_9RHOB</name>
<gene>
    <name evidence="2" type="ORF">CLV74_13419</name>
</gene>